<dbReference type="InterPro" id="IPR007391">
    <property type="entry name" value="Vancomycin_resist_VanW"/>
</dbReference>
<sequence>MGKGKWAVSILLSGSLLGLVGCSVKEAAEKVTKPTKQVETRAPEEQKQEDEPKTVVVNVIDPNTQKVIKTILPAELGFETNPAAYKRELEKWARELARGTDTKPGYDQRMVLDQVKHGKIIKGKPQVILEEKELVERILTASVTGGDVELPIYVKESGYNPEEIASLDDVVLASYTTYFNSGVAGRARNIELSARSINNIIVGDGDYFSFNTTVGPSDAAHGYQKAKEIVNKKMVDGIGGGICQTSSTLFNAVDKVGVSYIERHHHSLSVGYVPAGRDATVSYGGKDFRFQNTTGVPFLIKTIYQQGKLTVQIRTSAKYQQLYAKGN</sequence>
<feature type="chain" id="PRO_5045322878" evidence="2">
    <location>
        <begin position="28"/>
        <end position="327"/>
    </location>
</feature>
<dbReference type="PANTHER" id="PTHR35788:SF1">
    <property type="entry name" value="EXPORTED PROTEIN"/>
    <property type="match status" value="1"/>
</dbReference>
<proteinExistence type="predicted"/>
<reference evidence="3 4" key="1">
    <citation type="submission" date="2021-01" db="EMBL/GenBank/DDBJ databases">
        <title>Genome public.</title>
        <authorList>
            <person name="Liu C."/>
            <person name="Sun Q."/>
        </authorList>
    </citation>
    <scope>NUCLEOTIDE SEQUENCE [LARGE SCALE GENOMIC DNA]</scope>
    <source>
        <strain evidence="3 4">YIM B02564</strain>
    </source>
</reference>
<evidence type="ECO:0000313" key="3">
    <source>
        <dbReference type="EMBL" id="MBL4950738.1"/>
    </source>
</evidence>
<comment type="caution">
    <text evidence="3">The sequence shown here is derived from an EMBL/GenBank/DDBJ whole genome shotgun (WGS) entry which is preliminary data.</text>
</comment>
<keyword evidence="4" id="KW-1185">Reference proteome</keyword>
<protein>
    <submittedName>
        <fullName evidence="3">VanW family protein</fullName>
    </submittedName>
</protein>
<name>A0ABS1THD9_9BACI</name>
<evidence type="ECO:0000256" key="2">
    <source>
        <dbReference type="SAM" id="SignalP"/>
    </source>
</evidence>
<dbReference type="Proteomes" id="UP000623967">
    <property type="component" value="Unassembled WGS sequence"/>
</dbReference>
<dbReference type="EMBL" id="JAESWB010000005">
    <property type="protein sequence ID" value="MBL4950738.1"/>
    <property type="molecule type" value="Genomic_DNA"/>
</dbReference>
<gene>
    <name evidence="3" type="ORF">JK635_00570</name>
</gene>
<organism evidence="3 4">
    <name type="scientific">Neobacillus paridis</name>
    <dbReference type="NCBI Taxonomy" id="2803862"/>
    <lineage>
        <taxon>Bacteria</taxon>
        <taxon>Bacillati</taxon>
        <taxon>Bacillota</taxon>
        <taxon>Bacilli</taxon>
        <taxon>Bacillales</taxon>
        <taxon>Bacillaceae</taxon>
        <taxon>Neobacillus</taxon>
    </lineage>
</organism>
<dbReference type="PANTHER" id="PTHR35788">
    <property type="entry name" value="EXPORTED PROTEIN-RELATED"/>
    <property type="match status" value="1"/>
</dbReference>
<feature type="signal peptide" evidence="2">
    <location>
        <begin position="1"/>
        <end position="27"/>
    </location>
</feature>
<accession>A0ABS1THD9</accession>
<keyword evidence="2" id="KW-0732">Signal</keyword>
<dbReference type="Pfam" id="PF04294">
    <property type="entry name" value="VanW"/>
    <property type="match status" value="1"/>
</dbReference>
<dbReference type="RefSeq" id="WP_202651377.1">
    <property type="nucleotide sequence ID" value="NZ_JAESWB010000005.1"/>
</dbReference>
<dbReference type="InterPro" id="IPR052913">
    <property type="entry name" value="Glycopeptide_resist_protein"/>
</dbReference>
<dbReference type="PROSITE" id="PS51257">
    <property type="entry name" value="PROKAR_LIPOPROTEIN"/>
    <property type="match status" value="1"/>
</dbReference>
<feature type="region of interest" description="Disordered" evidence="1">
    <location>
        <begin position="30"/>
        <end position="51"/>
    </location>
</feature>
<evidence type="ECO:0000256" key="1">
    <source>
        <dbReference type="SAM" id="MobiDB-lite"/>
    </source>
</evidence>
<evidence type="ECO:0000313" key="4">
    <source>
        <dbReference type="Proteomes" id="UP000623967"/>
    </source>
</evidence>